<reference evidence="3" key="1">
    <citation type="submission" date="2015-04" db="EMBL/GenBank/DDBJ databases">
        <authorList>
            <person name="Syromyatnikov M.Y."/>
            <person name="Popov V.N."/>
        </authorList>
    </citation>
    <scope>NUCLEOTIDE SEQUENCE</scope>
    <source>
        <strain evidence="3">MO-1</strain>
    </source>
</reference>
<organism evidence="3">
    <name type="scientific">Magnetococcus massalia (strain MO-1)</name>
    <dbReference type="NCBI Taxonomy" id="451514"/>
    <lineage>
        <taxon>Bacteria</taxon>
        <taxon>Pseudomonadati</taxon>
        <taxon>Pseudomonadota</taxon>
        <taxon>Magnetococcia</taxon>
        <taxon>Magnetococcales</taxon>
        <taxon>Magnetococcaceae</taxon>
        <taxon>Magnetococcus</taxon>
    </lineage>
</organism>
<dbReference type="PANTHER" id="PTHR36924">
    <property type="entry name" value="ANTITOXIN HIGA-1"/>
    <property type="match status" value="1"/>
</dbReference>
<evidence type="ECO:0000256" key="1">
    <source>
        <dbReference type="ARBA" id="ARBA00023125"/>
    </source>
</evidence>
<dbReference type="AlphaFoldDB" id="A0A1S7LGK0"/>
<dbReference type="SUPFAM" id="SSF47413">
    <property type="entry name" value="lambda repressor-like DNA-binding domains"/>
    <property type="match status" value="1"/>
</dbReference>
<dbReference type="Pfam" id="PF01381">
    <property type="entry name" value="HTH_3"/>
    <property type="match status" value="1"/>
</dbReference>
<dbReference type="PROSITE" id="PS50943">
    <property type="entry name" value="HTH_CROC1"/>
    <property type="match status" value="1"/>
</dbReference>
<evidence type="ECO:0000259" key="2">
    <source>
        <dbReference type="PROSITE" id="PS50943"/>
    </source>
</evidence>
<proteinExistence type="predicted"/>
<feature type="domain" description="HTH cro/C1-type" evidence="2">
    <location>
        <begin position="17"/>
        <end position="68"/>
    </location>
</feature>
<dbReference type="InterPro" id="IPR013430">
    <property type="entry name" value="Toxin_antidote_HigA"/>
</dbReference>
<dbReference type="GO" id="GO:0003677">
    <property type="term" value="F:DNA binding"/>
    <property type="evidence" value="ECO:0007669"/>
    <property type="project" value="UniProtKB-KW"/>
</dbReference>
<dbReference type="PANTHER" id="PTHR36924:SF1">
    <property type="entry name" value="ANTITOXIN HIGA-1"/>
    <property type="match status" value="1"/>
</dbReference>
<dbReference type="Gene3D" id="1.10.260.40">
    <property type="entry name" value="lambda repressor-like DNA-binding domains"/>
    <property type="match status" value="1"/>
</dbReference>
<dbReference type="NCBIfam" id="TIGR02607">
    <property type="entry name" value="antidote_HigA"/>
    <property type="match status" value="1"/>
</dbReference>
<evidence type="ECO:0000313" key="3">
    <source>
        <dbReference type="EMBL" id="CRH05224.1"/>
    </source>
</evidence>
<gene>
    <name evidence="3" type="ORF">MAGMO_1026</name>
</gene>
<name>A0A1S7LGK0_MAGMO</name>
<sequence length="95" mass="10484">MYNPPHPGEILHEDIFKALNITIKDAAEHLKVSRKPLSDICNGKAAIRAELAMRLEQAFGAPGAASWLQMQAAHDLWEISQNDAMVNVGEYKQSA</sequence>
<keyword evidence="1" id="KW-0238">DNA-binding</keyword>
<accession>A0A1S7LGK0</accession>
<dbReference type="CDD" id="cd00093">
    <property type="entry name" value="HTH_XRE"/>
    <property type="match status" value="1"/>
</dbReference>
<dbReference type="InterPro" id="IPR010982">
    <property type="entry name" value="Lambda_DNA-bd_dom_sf"/>
</dbReference>
<dbReference type="EMBL" id="LO017727">
    <property type="protein sequence ID" value="CRH05224.1"/>
    <property type="molecule type" value="Genomic_DNA"/>
</dbReference>
<protein>
    <submittedName>
        <fullName evidence="3">Putative integron gene cassette protein</fullName>
    </submittedName>
</protein>
<dbReference type="InterPro" id="IPR001387">
    <property type="entry name" value="Cro/C1-type_HTH"/>
</dbReference>